<dbReference type="eggNOG" id="COG0463">
    <property type="taxonomic scope" value="Bacteria"/>
</dbReference>
<reference evidence="2 3" key="1">
    <citation type="submission" date="2007-03" db="EMBL/GenBank/DDBJ databases">
        <title>Complete sequence of Shewanella loihica PV-4.</title>
        <authorList>
            <consortium name="US DOE Joint Genome Institute"/>
            <person name="Copeland A."/>
            <person name="Lucas S."/>
            <person name="Lapidus A."/>
            <person name="Barry K."/>
            <person name="Detter J.C."/>
            <person name="Glavina del Rio T."/>
            <person name="Hammon N."/>
            <person name="Israni S."/>
            <person name="Dalin E."/>
            <person name="Tice H."/>
            <person name="Pitluck S."/>
            <person name="Chain P."/>
            <person name="Malfatti S."/>
            <person name="Shin M."/>
            <person name="Vergez L."/>
            <person name="Schmutz J."/>
            <person name="Larimer F."/>
            <person name="Land M."/>
            <person name="Hauser L."/>
            <person name="Kyrpides N."/>
            <person name="Mikhailova N."/>
            <person name="Romine M.F."/>
            <person name="Serres G."/>
            <person name="Fredrickson J."/>
            <person name="Tiedje J."/>
            <person name="Richardson P."/>
        </authorList>
    </citation>
    <scope>NUCLEOTIDE SEQUENCE [LARGE SCALE GENOMIC DNA]</scope>
    <source>
        <strain evidence="3">ATCC BAA-1088 / PV-4</strain>
    </source>
</reference>
<dbReference type="HOGENOM" id="CLU_025996_0_3_6"/>
<dbReference type="InterPro" id="IPR050834">
    <property type="entry name" value="Glycosyltransf_2"/>
</dbReference>
<dbReference type="CAZy" id="GT2">
    <property type="family name" value="Glycosyltransferase Family 2"/>
</dbReference>
<dbReference type="Proteomes" id="UP000001558">
    <property type="component" value="Chromosome"/>
</dbReference>
<evidence type="ECO:0000313" key="2">
    <source>
        <dbReference type="EMBL" id="ABO23283.1"/>
    </source>
</evidence>
<dbReference type="GO" id="GO:0016740">
    <property type="term" value="F:transferase activity"/>
    <property type="evidence" value="ECO:0007669"/>
    <property type="project" value="UniProtKB-KW"/>
</dbReference>
<feature type="domain" description="Glycosyltransferase 2-like" evidence="1">
    <location>
        <begin position="6"/>
        <end position="109"/>
    </location>
</feature>
<dbReference type="AlphaFoldDB" id="A3QCT5"/>
<evidence type="ECO:0000259" key="1">
    <source>
        <dbReference type="Pfam" id="PF00535"/>
    </source>
</evidence>
<sequence length="269" mass="29960">MGKLITVVIPTYNRRRKTIQAIESVISSKPGLVEIIVVDDCGSIPFEYPSVRNNCGVAVRVLSLDVNSGPGIARMLGVKHATSNYIAFLDSDDVYSPAWVDYLLTKIASYSSSGNARVFIAGHAVGGNSSGFFVTKFLSLVPENLQTVLTRFVSIFFNPFYTPTLFMHKDCCHFLKGLRHCEDYYTNVLGVFTSSEVLVVREVACELGREPNSKGGESNDKIKMSRGEMVVRKSMLRSNSISVLYRLFVPLGMLYQMARISFKKLFSFK</sequence>
<name>A3QCT5_SHELP</name>
<accession>A3QCT5</accession>
<dbReference type="CDD" id="cd00761">
    <property type="entry name" value="Glyco_tranf_GTA_type"/>
    <property type="match status" value="1"/>
</dbReference>
<dbReference type="InterPro" id="IPR029044">
    <property type="entry name" value="Nucleotide-diphossugar_trans"/>
</dbReference>
<dbReference type="OrthoDB" id="9802649at2"/>
<protein>
    <submittedName>
        <fullName evidence="2">Glycosyl transferase, family 2</fullName>
    </submittedName>
</protein>
<dbReference type="PANTHER" id="PTHR43685">
    <property type="entry name" value="GLYCOSYLTRANSFERASE"/>
    <property type="match status" value="1"/>
</dbReference>
<dbReference type="RefSeq" id="WP_011865215.1">
    <property type="nucleotide sequence ID" value="NC_009092.1"/>
</dbReference>
<dbReference type="InterPro" id="IPR001173">
    <property type="entry name" value="Glyco_trans_2-like"/>
</dbReference>
<proteinExistence type="predicted"/>
<evidence type="ECO:0000313" key="3">
    <source>
        <dbReference type="Proteomes" id="UP000001558"/>
    </source>
</evidence>
<dbReference type="PANTHER" id="PTHR43685:SF2">
    <property type="entry name" value="GLYCOSYLTRANSFERASE 2-LIKE DOMAIN-CONTAINING PROTEIN"/>
    <property type="match status" value="1"/>
</dbReference>
<organism evidence="2 3">
    <name type="scientific">Shewanella loihica (strain ATCC BAA-1088 / PV-4)</name>
    <dbReference type="NCBI Taxonomy" id="323850"/>
    <lineage>
        <taxon>Bacteria</taxon>
        <taxon>Pseudomonadati</taxon>
        <taxon>Pseudomonadota</taxon>
        <taxon>Gammaproteobacteria</taxon>
        <taxon>Alteromonadales</taxon>
        <taxon>Shewanellaceae</taxon>
        <taxon>Shewanella</taxon>
    </lineage>
</organism>
<keyword evidence="3" id="KW-1185">Reference proteome</keyword>
<dbReference type="Pfam" id="PF00535">
    <property type="entry name" value="Glycos_transf_2"/>
    <property type="match status" value="1"/>
</dbReference>
<dbReference type="EMBL" id="CP000606">
    <property type="protein sequence ID" value="ABO23283.1"/>
    <property type="molecule type" value="Genomic_DNA"/>
</dbReference>
<keyword evidence="2" id="KW-0808">Transferase</keyword>
<dbReference type="STRING" id="323850.Shew_1414"/>
<gene>
    <name evidence="2" type="ordered locus">Shew_1414</name>
</gene>
<dbReference type="Gene3D" id="3.90.550.10">
    <property type="entry name" value="Spore Coat Polysaccharide Biosynthesis Protein SpsA, Chain A"/>
    <property type="match status" value="1"/>
</dbReference>
<dbReference type="SUPFAM" id="SSF53448">
    <property type="entry name" value="Nucleotide-diphospho-sugar transferases"/>
    <property type="match status" value="1"/>
</dbReference>
<dbReference type="KEGG" id="slo:Shew_1414"/>